<dbReference type="PANTHER" id="PTHR21666">
    <property type="entry name" value="PEPTIDASE-RELATED"/>
    <property type="match status" value="1"/>
</dbReference>
<dbReference type="STRING" id="574650.SAMN04487966_102206"/>
<organism evidence="5 6">
    <name type="scientific">Micrococcus terreus</name>
    <dbReference type="NCBI Taxonomy" id="574650"/>
    <lineage>
        <taxon>Bacteria</taxon>
        <taxon>Bacillati</taxon>
        <taxon>Actinomycetota</taxon>
        <taxon>Actinomycetes</taxon>
        <taxon>Micrococcales</taxon>
        <taxon>Micrococcaceae</taxon>
        <taxon>Micrococcus</taxon>
    </lineage>
</organism>
<evidence type="ECO:0000259" key="4">
    <source>
        <dbReference type="Pfam" id="PF01551"/>
    </source>
</evidence>
<feature type="compositionally biased region" description="Pro residues" evidence="2">
    <location>
        <begin position="326"/>
        <end position="344"/>
    </location>
</feature>
<feature type="compositionally biased region" description="Low complexity" evidence="2">
    <location>
        <begin position="367"/>
        <end position="399"/>
    </location>
</feature>
<dbReference type="InterPro" id="IPR050570">
    <property type="entry name" value="Cell_wall_metabolism_enzyme"/>
</dbReference>
<dbReference type="Gene3D" id="2.70.70.10">
    <property type="entry name" value="Glucose Permease (Domain IIA)"/>
    <property type="match status" value="1"/>
</dbReference>
<dbReference type="CDD" id="cd12797">
    <property type="entry name" value="M23_peptidase"/>
    <property type="match status" value="1"/>
</dbReference>
<evidence type="ECO:0000313" key="6">
    <source>
        <dbReference type="Proteomes" id="UP000198881"/>
    </source>
</evidence>
<dbReference type="OrthoDB" id="1099523at2"/>
<feature type="compositionally biased region" description="Low complexity" evidence="2">
    <location>
        <begin position="297"/>
        <end position="320"/>
    </location>
</feature>
<dbReference type="RefSeq" id="WP_091694556.1">
    <property type="nucleotide sequence ID" value="NZ_FPCG01000002.1"/>
</dbReference>
<feature type="domain" description="M23ase beta-sheet core" evidence="4">
    <location>
        <begin position="123"/>
        <end position="217"/>
    </location>
</feature>
<evidence type="ECO:0000313" key="5">
    <source>
        <dbReference type="EMBL" id="SFV21146.1"/>
    </source>
</evidence>
<dbReference type="InterPro" id="IPR016047">
    <property type="entry name" value="M23ase_b-sheet_dom"/>
</dbReference>
<dbReference type="PANTHER" id="PTHR21666:SF289">
    <property type="entry name" value="L-ALA--D-GLU ENDOPEPTIDASE"/>
    <property type="match status" value="1"/>
</dbReference>
<gene>
    <name evidence="5" type="ORF">SAMN04487966_102206</name>
</gene>
<dbReference type="InterPro" id="IPR011055">
    <property type="entry name" value="Dup_hybrid_motif"/>
</dbReference>
<feature type="compositionally biased region" description="Polar residues" evidence="2">
    <location>
        <begin position="284"/>
        <end position="294"/>
    </location>
</feature>
<feature type="compositionally biased region" description="Polar residues" evidence="2">
    <location>
        <begin position="253"/>
        <end position="265"/>
    </location>
</feature>
<evidence type="ECO:0000256" key="2">
    <source>
        <dbReference type="SAM" id="MobiDB-lite"/>
    </source>
</evidence>
<reference evidence="5 6" key="1">
    <citation type="submission" date="2016-10" db="EMBL/GenBank/DDBJ databases">
        <authorList>
            <person name="de Groot N.N."/>
        </authorList>
    </citation>
    <scope>NUCLEOTIDE SEQUENCE [LARGE SCALE GENOMIC DNA]</scope>
    <source>
        <strain evidence="5 6">CGMCC 1.7054</strain>
    </source>
</reference>
<feature type="compositionally biased region" description="Low complexity" evidence="2">
    <location>
        <begin position="523"/>
        <end position="535"/>
    </location>
</feature>
<feature type="chain" id="PRO_5038727247" evidence="3">
    <location>
        <begin position="23"/>
        <end position="535"/>
    </location>
</feature>
<feature type="region of interest" description="Disordered" evidence="2">
    <location>
        <begin position="495"/>
        <end position="535"/>
    </location>
</feature>
<evidence type="ECO:0000256" key="3">
    <source>
        <dbReference type="SAM" id="SignalP"/>
    </source>
</evidence>
<evidence type="ECO:0000256" key="1">
    <source>
        <dbReference type="ARBA" id="ARBA00022729"/>
    </source>
</evidence>
<sequence>MFHHWVAAVAASVLALSTSAISPAVQEQAETAADSSVLSSAVTAVHSDYSPQASPSWPRGRSTGERIVRTVSSERTAAHGALAPSSVVQGGTALAHPIGPDAPISSVYGWRTNPTGLGDPVQFHIGQDFAVRCGTPVRAAAAGTVTWSGWKGTGGLRVDIDHADGLATAYRHNSLILAQPGDQVAQGDIIALVGTTGNSTGCHLHFEVTVDGTYVNPAHLLPGGRGLAPIRVNAPVTAERPSAPSGASGPVVQDSTRPQVPTTPRTHQREEISRSAQAEIAPRSQRTARSSSPVPGTRSPAASSQASSAPTPATASSTRPESQRPVPRPTPVKEPSAPPAPKSTPAPAASPLDPVQAVPAPTPSEPAAPALPAVPAEPAEPAVPAEPAEPTEPAETIPSSPQPEPAEPSSPAAPATPSEPAEPVAALPPEPLTAAQAAQWCLIQAEEEDPEHADPVAGHLDAEGVPRAASEELLAVLAPEPLWLTELPDCTDQDFLDSAAEVRNEDPAAAAQPRVSEDDEIASSESSAQDEAPTS</sequence>
<dbReference type="Proteomes" id="UP000198881">
    <property type="component" value="Unassembled WGS sequence"/>
</dbReference>
<dbReference type="AlphaFoldDB" id="A0A1I7MGU7"/>
<dbReference type="EMBL" id="FPCG01000002">
    <property type="protein sequence ID" value="SFV21146.1"/>
    <property type="molecule type" value="Genomic_DNA"/>
</dbReference>
<protein>
    <submittedName>
        <fullName evidence="5">Peptidase family M23</fullName>
    </submittedName>
</protein>
<feature type="region of interest" description="Disordered" evidence="2">
    <location>
        <begin position="237"/>
        <end position="464"/>
    </location>
</feature>
<keyword evidence="6" id="KW-1185">Reference proteome</keyword>
<dbReference type="SUPFAM" id="SSF51261">
    <property type="entry name" value="Duplicated hybrid motif"/>
    <property type="match status" value="1"/>
</dbReference>
<keyword evidence="1 3" id="KW-0732">Signal</keyword>
<feature type="signal peptide" evidence="3">
    <location>
        <begin position="1"/>
        <end position="22"/>
    </location>
</feature>
<name>A0A1I7MGU7_9MICC</name>
<feature type="compositionally biased region" description="Low complexity" evidence="2">
    <location>
        <begin position="409"/>
        <end position="425"/>
    </location>
</feature>
<proteinExistence type="predicted"/>
<dbReference type="GO" id="GO:0004222">
    <property type="term" value="F:metalloendopeptidase activity"/>
    <property type="evidence" value="ECO:0007669"/>
    <property type="project" value="TreeGrafter"/>
</dbReference>
<dbReference type="Pfam" id="PF01551">
    <property type="entry name" value="Peptidase_M23"/>
    <property type="match status" value="1"/>
</dbReference>
<accession>A0A1I7MGU7</accession>